<dbReference type="RefSeq" id="WP_311670298.1">
    <property type="nucleotide sequence ID" value="NZ_JAVREO010000024.1"/>
</dbReference>
<evidence type="ECO:0000256" key="2">
    <source>
        <dbReference type="ARBA" id="ARBA00022729"/>
    </source>
</evidence>
<keyword evidence="2 6" id="KW-0732">Signal</keyword>
<accession>A0ABU2JYZ4</accession>
<dbReference type="PANTHER" id="PTHR43649">
    <property type="entry name" value="ARABINOSE-BINDING PROTEIN-RELATED"/>
    <property type="match status" value="1"/>
</dbReference>
<keyword evidence="1" id="KW-1003">Cell membrane</keyword>
<comment type="caution">
    <text evidence="7">The sequence shown here is derived from an EMBL/GenBank/DDBJ whole genome shotgun (WGS) entry which is preliminary data.</text>
</comment>
<keyword evidence="8" id="KW-1185">Reference proteome</keyword>
<dbReference type="InterPro" id="IPR050490">
    <property type="entry name" value="Bact_solute-bd_prot1"/>
</dbReference>
<name>A0ABU2JYZ4_9ACTN</name>
<dbReference type="Proteomes" id="UP001183410">
    <property type="component" value="Unassembled WGS sequence"/>
</dbReference>
<evidence type="ECO:0000256" key="6">
    <source>
        <dbReference type="SAM" id="SignalP"/>
    </source>
</evidence>
<feature type="signal peptide" evidence="6">
    <location>
        <begin position="1"/>
        <end position="30"/>
    </location>
</feature>
<evidence type="ECO:0000313" key="7">
    <source>
        <dbReference type="EMBL" id="MDT0270221.1"/>
    </source>
</evidence>
<evidence type="ECO:0000313" key="8">
    <source>
        <dbReference type="Proteomes" id="UP001183410"/>
    </source>
</evidence>
<evidence type="ECO:0000256" key="3">
    <source>
        <dbReference type="ARBA" id="ARBA00023136"/>
    </source>
</evidence>
<dbReference type="Gene3D" id="3.40.190.10">
    <property type="entry name" value="Periplasmic binding protein-like II"/>
    <property type="match status" value="1"/>
</dbReference>
<feature type="chain" id="PRO_5045291796" evidence="6">
    <location>
        <begin position="31"/>
        <end position="428"/>
    </location>
</feature>
<evidence type="ECO:0000256" key="1">
    <source>
        <dbReference type="ARBA" id="ARBA00022475"/>
    </source>
</evidence>
<evidence type="ECO:0000256" key="4">
    <source>
        <dbReference type="ARBA" id="ARBA00023139"/>
    </source>
</evidence>
<dbReference type="PANTHER" id="PTHR43649:SF33">
    <property type="entry name" value="POLYGALACTURONAN_RHAMNOGALACTURONAN-BINDING PROTEIN YTCQ"/>
    <property type="match status" value="1"/>
</dbReference>
<keyword evidence="5" id="KW-0449">Lipoprotein</keyword>
<dbReference type="EMBL" id="JAVREO010000024">
    <property type="protein sequence ID" value="MDT0270221.1"/>
    <property type="molecule type" value="Genomic_DNA"/>
</dbReference>
<sequence length="428" mass="46104">MADRHRTRLTTALAGAALLLAGCAGGPADGDVVTLDYWCWSQAQGAKVAAFNAAHPDIQVRHTDAGGGTDTATKLLTASRAGNAPDIACVEYQTVPAMVVSDVLADIAPYTEAVTDEFSPEIWQMTRFEGEVYGIPQDIGPMVLLYNRARFEELDIQVPATWEEFAEVAAQVRERDPNTHLATFAPTEFGNFAGLAQQAGAAWWSVADREWTVGIDDEPTMRVAEYWQDLIDQDLVRSEPLLTPEWNNRVNRGEVLTWPSALWAPGVIYGIAEGQAGDWAIAPLPHWEGDGPEVALQGGTALTVTKNSDHPEEAAEFAMWMNTAPEAVDLQIADGQYPASLSGQETAAASPAPPLTGEQEDYWEVAAYAADHTVPSIAWGPNVSTAADAYNDAVSAAVRGGRPLAEALRETHRTVLDDMTRVGFDVTD</sequence>
<dbReference type="Pfam" id="PF01547">
    <property type="entry name" value="SBP_bac_1"/>
    <property type="match status" value="1"/>
</dbReference>
<keyword evidence="3" id="KW-0472">Membrane</keyword>
<organism evidence="7 8">
    <name type="scientific">Streptomyces chisholmiae</name>
    <dbReference type="NCBI Taxonomy" id="3075540"/>
    <lineage>
        <taxon>Bacteria</taxon>
        <taxon>Bacillati</taxon>
        <taxon>Actinomycetota</taxon>
        <taxon>Actinomycetes</taxon>
        <taxon>Kitasatosporales</taxon>
        <taxon>Streptomycetaceae</taxon>
        <taxon>Streptomyces</taxon>
    </lineage>
</organism>
<proteinExistence type="predicted"/>
<dbReference type="SUPFAM" id="SSF53850">
    <property type="entry name" value="Periplasmic binding protein-like II"/>
    <property type="match status" value="1"/>
</dbReference>
<keyword evidence="4" id="KW-0564">Palmitate</keyword>
<reference evidence="8" key="1">
    <citation type="submission" date="2023-07" db="EMBL/GenBank/DDBJ databases">
        <title>30 novel species of actinomycetes from the DSMZ collection.</title>
        <authorList>
            <person name="Nouioui I."/>
        </authorList>
    </citation>
    <scope>NUCLEOTIDE SEQUENCE [LARGE SCALE GENOMIC DNA]</scope>
    <source>
        <strain evidence="8">DSM 44915</strain>
    </source>
</reference>
<dbReference type="InterPro" id="IPR006059">
    <property type="entry name" value="SBP"/>
</dbReference>
<dbReference type="PROSITE" id="PS51257">
    <property type="entry name" value="PROKAR_LIPOPROTEIN"/>
    <property type="match status" value="1"/>
</dbReference>
<gene>
    <name evidence="7" type="ORF">RM844_28520</name>
</gene>
<protein>
    <submittedName>
        <fullName evidence="7">Extracellular solute-binding protein</fullName>
    </submittedName>
</protein>
<evidence type="ECO:0000256" key="5">
    <source>
        <dbReference type="ARBA" id="ARBA00023288"/>
    </source>
</evidence>